<name>B3EEA3_CHLL2</name>
<organism evidence="1 2">
    <name type="scientific">Chlorobium limicola (strain DSM 245 / NBRC 103803 / 6330)</name>
    <dbReference type="NCBI Taxonomy" id="290315"/>
    <lineage>
        <taxon>Bacteria</taxon>
        <taxon>Pseudomonadati</taxon>
        <taxon>Chlorobiota</taxon>
        <taxon>Chlorobiia</taxon>
        <taxon>Chlorobiales</taxon>
        <taxon>Chlorobiaceae</taxon>
        <taxon>Chlorobium/Pelodictyon group</taxon>
        <taxon>Chlorobium</taxon>
    </lineage>
</organism>
<reference evidence="1 2" key="1">
    <citation type="submission" date="2008-05" db="EMBL/GenBank/DDBJ databases">
        <title>Complete sequence of Chlorobium limicola DSM 245.</title>
        <authorList>
            <consortium name="US DOE Joint Genome Institute"/>
            <person name="Lucas S."/>
            <person name="Copeland A."/>
            <person name="Lapidus A."/>
            <person name="Glavina del Rio T."/>
            <person name="Dalin E."/>
            <person name="Tice H."/>
            <person name="Bruce D."/>
            <person name="Goodwin L."/>
            <person name="Pitluck S."/>
            <person name="Schmutz J."/>
            <person name="Larimer F."/>
            <person name="Land M."/>
            <person name="Hauser L."/>
            <person name="Kyrpides N."/>
            <person name="Ovchinnikova G."/>
            <person name="Zhao F."/>
            <person name="Li T."/>
            <person name="Liu Z."/>
            <person name="Overmann J."/>
            <person name="Bryant D.A."/>
            <person name="Richardson P."/>
        </authorList>
    </citation>
    <scope>NUCLEOTIDE SEQUENCE [LARGE SCALE GENOMIC DNA]</scope>
    <source>
        <strain evidence="2">DSM 245 / NBRC 103803 / 6330</strain>
    </source>
</reference>
<dbReference type="STRING" id="290315.Clim_0137"/>
<sequence>MARKIVSSYAVFENLGGTREIAFYYEDGGADSVSGIPSAEADYIVGLLRNEKPVSYDHTLKRISTYGSESVGESEPPVPDLDAWLSSHPLVAGSIVWEDAAGAHSWPSWSASRKSELRVAFALSWNRNAIAVAEVPLNQAVMGDNDNVATVLSKQDAWAYFNAGVAQSLAIEMQQQVAWSLQGYATDQLAQLFDSREMFRWNGNPEGYRINSMHGHLVPAPPSFSYAFLGNNGLLGHTRIDTIGRLVGWCRDNLVHFSGGTTAANMEDQWQYRGFPPLSRVINGTVKLSMPASGMKHRTAGCWGTVGLFRVLLRAVNIPVKLVSNAGHAQPWFMSEGRYLSHGDDPYNALTSSEPPYPAIELFIDQSRFDAWFGAGVSAQKRDDNIGRRPRELALVHLPNYLLHAYCDDLHDGKSHGAGKVFEIFSRDCTVGELEAENLWARMDAKIAAFGGCAHVP</sequence>
<dbReference type="OrthoDB" id="8563131at2"/>
<dbReference type="Proteomes" id="UP000008841">
    <property type="component" value="Chromosome"/>
</dbReference>
<dbReference type="EMBL" id="CP001097">
    <property type="protein sequence ID" value="ACD89237.1"/>
    <property type="molecule type" value="Genomic_DNA"/>
</dbReference>
<evidence type="ECO:0000313" key="1">
    <source>
        <dbReference type="EMBL" id="ACD89237.1"/>
    </source>
</evidence>
<dbReference type="HOGENOM" id="CLU_598125_0_0_10"/>
<evidence type="ECO:0000313" key="2">
    <source>
        <dbReference type="Proteomes" id="UP000008841"/>
    </source>
</evidence>
<protein>
    <submittedName>
        <fullName evidence="1">Uncharacterized protein</fullName>
    </submittedName>
</protein>
<accession>B3EEA3</accession>
<dbReference type="RefSeq" id="WP_012465118.1">
    <property type="nucleotide sequence ID" value="NC_010803.1"/>
</dbReference>
<dbReference type="AlphaFoldDB" id="B3EEA3"/>
<proteinExistence type="predicted"/>
<dbReference type="KEGG" id="cli:Clim_0137"/>
<gene>
    <name evidence="1" type="ordered locus">Clim_0137</name>
</gene>